<gene>
    <name evidence="5" type="ordered locus">AMED_3512</name>
</gene>
<dbReference type="RefSeq" id="WP_013225370.1">
    <property type="nucleotide sequence ID" value="NC_014318.1"/>
</dbReference>
<dbReference type="Gene3D" id="6.10.140.850">
    <property type="match status" value="1"/>
</dbReference>
<dbReference type="InterPro" id="IPR005650">
    <property type="entry name" value="BlaI_family"/>
</dbReference>
<dbReference type="InterPro" id="IPR036390">
    <property type="entry name" value="WH_DNA-bd_sf"/>
</dbReference>
<evidence type="ECO:0000256" key="2">
    <source>
        <dbReference type="ARBA" id="ARBA00023015"/>
    </source>
</evidence>
<dbReference type="HOGENOM" id="CLU_119090_1_0_11"/>
<evidence type="ECO:0000256" key="3">
    <source>
        <dbReference type="ARBA" id="ARBA00023125"/>
    </source>
</evidence>
<keyword evidence="3" id="KW-0238">DNA-binding</keyword>
<name>A0A0H3D5B8_AMYMU</name>
<dbReference type="KEGG" id="amd:AMED_3512"/>
<organism evidence="5 6">
    <name type="scientific">Amycolatopsis mediterranei (strain U-32)</name>
    <dbReference type="NCBI Taxonomy" id="749927"/>
    <lineage>
        <taxon>Bacteria</taxon>
        <taxon>Bacillati</taxon>
        <taxon>Actinomycetota</taxon>
        <taxon>Actinomycetes</taxon>
        <taxon>Pseudonocardiales</taxon>
        <taxon>Pseudonocardiaceae</taxon>
        <taxon>Amycolatopsis</taxon>
    </lineage>
</organism>
<comment type="similarity">
    <text evidence="1">Belongs to the BlaI transcriptional regulatory family.</text>
</comment>
<reference evidence="5 6" key="1">
    <citation type="journal article" date="2010" name="Cell Res.">
        <title>Complete genome sequence of the rifamycin SV-producing Amycolatopsis mediterranei U32 revealed its genetic characteristics in phylogeny and metabolism.</title>
        <authorList>
            <person name="Zhao W."/>
            <person name="Zhong Y."/>
            <person name="Yuan H."/>
            <person name="Wang J."/>
            <person name="Zheng H."/>
            <person name="Wang Y."/>
            <person name="Cen X."/>
            <person name="Xu F."/>
            <person name="Bai J."/>
            <person name="Han X."/>
            <person name="Lu G."/>
            <person name="Zhu Y."/>
            <person name="Shao Z."/>
            <person name="Yan H."/>
            <person name="Li C."/>
            <person name="Peng N."/>
            <person name="Zhang Z."/>
            <person name="Zhang Y."/>
            <person name="Lin W."/>
            <person name="Fan Y."/>
            <person name="Qin Z."/>
            <person name="Hu Y."/>
            <person name="Zhu B."/>
            <person name="Wang S."/>
            <person name="Ding X."/>
            <person name="Zhao G.P."/>
        </authorList>
    </citation>
    <scope>NUCLEOTIDE SEQUENCE [LARGE SCALE GENOMIC DNA]</scope>
    <source>
        <strain evidence="6">U-32</strain>
    </source>
</reference>
<dbReference type="GO" id="GO:0003677">
    <property type="term" value="F:DNA binding"/>
    <property type="evidence" value="ECO:0007669"/>
    <property type="project" value="UniProtKB-KW"/>
</dbReference>
<dbReference type="SUPFAM" id="SSF46785">
    <property type="entry name" value="Winged helix' DNA-binding domain"/>
    <property type="match status" value="1"/>
</dbReference>
<accession>A0A0H3D5B8</accession>
<dbReference type="Proteomes" id="UP000000328">
    <property type="component" value="Chromosome"/>
</dbReference>
<evidence type="ECO:0000313" key="6">
    <source>
        <dbReference type="Proteomes" id="UP000000328"/>
    </source>
</evidence>
<dbReference type="GO" id="GO:0045892">
    <property type="term" value="P:negative regulation of DNA-templated transcription"/>
    <property type="evidence" value="ECO:0007669"/>
    <property type="project" value="InterPro"/>
</dbReference>
<keyword evidence="4" id="KW-0804">Transcription</keyword>
<dbReference type="PIRSF" id="PIRSF019455">
    <property type="entry name" value="CopR_AtkY"/>
    <property type="match status" value="1"/>
</dbReference>
<evidence type="ECO:0000256" key="4">
    <source>
        <dbReference type="ARBA" id="ARBA00023163"/>
    </source>
</evidence>
<dbReference type="AlphaFoldDB" id="A0A0H3D5B8"/>
<keyword evidence="2" id="KW-0805">Transcription regulation</keyword>
<evidence type="ECO:0000256" key="1">
    <source>
        <dbReference type="ARBA" id="ARBA00011046"/>
    </source>
</evidence>
<dbReference type="PATRIC" id="fig|749927.5.peg.3628"/>
<proteinExistence type="inferred from homology"/>
<dbReference type="OrthoDB" id="9813987at2"/>
<dbReference type="eggNOG" id="COG3682">
    <property type="taxonomic scope" value="Bacteria"/>
</dbReference>
<dbReference type="EMBL" id="CP002000">
    <property type="protein sequence ID" value="ADJ45298.1"/>
    <property type="molecule type" value="Genomic_DNA"/>
</dbReference>
<dbReference type="InterPro" id="IPR036388">
    <property type="entry name" value="WH-like_DNA-bd_sf"/>
</dbReference>
<dbReference type="GeneID" id="92871266"/>
<evidence type="ECO:0000313" key="5">
    <source>
        <dbReference type="EMBL" id="ADJ45298.1"/>
    </source>
</evidence>
<protein>
    <submittedName>
        <fullName evidence="5">Penicillinase repressor</fullName>
    </submittedName>
</protein>
<dbReference type="Pfam" id="PF03965">
    <property type="entry name" value="Penicillinase_R"/>
    <property type="match status" value="1"/>
</dbReference>
<dbReference type="Gene3D" id="1.10.10.10">
    <property type="entry name" value="Winged helix-like DNA-binding domain superfamily/Winged helix DNA-binding domain"/>
    <property type="match status" value="1"/>
</dbReference>
<sequence>MLGLGELEASVMDVLWEAAEPLRVRQVLDELNQQRHLAYTTVMTVLDNLHRKGWVVRELENRAYRYRAVTTRAEATAQSLREVLDSVDDRESVLLHFVSTVTEEESDVLRRALRRKPKKR</sequence>